<dbReference type="Gene3D" id="3.40.640.10">
    <property type="entry name" value="Type I PLP-dependent aspartate aminotransferase-like (Major domain)"/>
    <property type="match status" value="1"/>
</dbReference>
<dbReference type="PIRSF" id="PIRSF000521">
    <property type="entry name" value="Transaminase_4ab_Lys_Orn"/>
    <property type="match status" value="1"/>
</dbReference>
<evidence type="ECO:0000313" key="5">
    <source>
        <dbReference type="Proteomes" id="UP000503640"/>
    </source>
</evidence>
<dbReference type="SUPFAM" id="SSF53383">
    <property type="entry name" value="PLP-dependent transferases"/>
    <property type="match status" value="1"/>
</dbReference>
<organism evidence="4 5">
    <name type="scientific">Anaeromyxobacter diazotrophicus</name>
    <dbReference type="NCBI Taxonomy" id="2590199"/>
    <lineage>
        <taxon>Bacteria</taxon>
        <taxon>Pseudomonadati</taxon>
        <taxon>Myxococcota</taxon>
        <taxon>Myxococcia</taxon>
        <taxon>Myxococcales</taxon>
        <taxon>Cystobacterineae</taxon>
        <taxon>Anaeromyxobacteraceae</taxon>
        <taxon>Anaeromyxobacter</taxon>
    </lineage>
</organism>
<dbReference type="AlphaFoldDB" id="A0A7I9VQL8"/>
<keyword evidence="2 3" id="KW-0663">Pyridoxal phosphate</keyword>
<dbReference type="PANTHER" id="PTHR45688:SF13">
    <property type="entry name" value="ALANINE--GLYOXYLATE AMINOTRANSFERASE 2-LIKE"/>
    <property type="match status" value="1"/>
</dbReference>
<dbReference type="InterPro" id="IPR015422">
    <property type="entry name" value="PyrdxlP-dep_Trfase_small"/>
</dbReference>
<keyword evidence="4" id="KW-0808">Transferase</keyword>
<reference evidence="5" key="1">
    <citation type="journal article" date="2020" name="Appl. Environ. Microbiol.">
        <title>Diazotrophic Anaeromyxobacter Isolates from Soils.</title>
        <authorList>
            <person name="Masuda Y."/>
            <person name="Yamanaka H."/>
            <person name="Xu Z.X."/>
            <person name="Shiratori Y."/>
            <person name="Aono T."/>
            <person name="Amachi S."/>
            <person name="Senoo K."/>
            <person name="Itoh H."/>
        </authorList>
    </citation>
    <scope>NUCLEOTIDE SEQUENCE [LARGE SCALE GENOMIC DNA]</scope>
    <source>
        <strain evidence="5">R267</strain>
    </source>
</reference>
<keyword evidence="4" id="KW-0032">Aminotransferase</keyword>
<dbReference type="Gene3D" id="3.90.1150.10">
    <property type="entry name" value="Aspartate Aminotransferase, domain 1"/>
    <property type="match status" value="1"/>
</dbReference>
<dbReference type="GO" id="GO:0008453">
    <property type="term" value="F:alanine-glyoxylate transaminase activity"/>
    <property type="evidence" value="ECO:0007669"/>
    <property type="project" value="UniProtKB-EC"/>
</dbReference>
<proteinExistence type="inferred from homology"/>
<comment type="similarity">
    <text evidence="1 3">Belongs to the class-III pyridoxal-phosphate-dependent aminotransferase family.</text>
</comment>
<dbReference type="InterPro" id="IPR015424">
    <property type="entry name" value="PyrdxlP-dep_Trfase"/>
</dbReference>
<evidence type="ECO:0000256" key="1">
    <source>
        <dbReference type="ARBA" id="ARBA00008954"/>
    </source>
</evidence>
<dbReference type="EMBL" id="BJTG01000008">
    <property type="protein sequence ID" value="GEJ58651.1"/>
    <property type="molecule type" value="Genomic_DNA"/>
</dbReference>
<name>A0A7I9VQL8_9BACT</name>
<sequence length="380" mass="40873">MRHTFLCTGHTPRLTDVVRAENCRLWTSEGRRYLDLESGVWSTSLGHGHGAVTAAIEAQLHELVHTGYCYYHPVVDRAAAKLLDVTGIEGGKALFLASGSEAVELALAIAAEATGRRRFITLAGSYLGAYGMASRTAADQWIEVDWEGDEGLGDLPLEEAAAFVLEPGSSSGRVRFPPRALVEALARRVREAGGLVMANEVTTGLGRTGEWFGFNHYGLKPDLVAIGKGLGSGYPVSAVALGEVWRRVDLGHFHYAQSHQNDALGAAVALAVIEELERSRLVEKAREDGARLLAGLEAIGARHPVIREVRGRGLMLAVEFVPADGPSRALRVAEALFERGIILVRRPGLEILRLDPALTVAREDLDEFLSAFETVVGGLG</sequence>
<dbReference type="PANTHER" id="PTHR45688">
    <property type="match status" value="1"/>
</dbReference>
<evidence type="ECO:0000313" key="4">
    <source>
        <dbReference type="EMBL" id="GEJ58651.1"/>
    </source>
</evidence>
<evidence type="ECO:0000256" key="2">
    <source>
        <dbReference type="ARBA" id="ARBA00022898"/>
    </source>
</evidence>
<dbReference type="GO" id="GO:0030170">
    <property type="term" value="F:pyridoxal phosphate binding"/>
    <property type="evidence" value="ECO:0007669"/>
    <property type="project" value="InterPro"/>
</dbReference>
<dbReference type="Pfam" id="PF00202">
    <property type="entry name" value="Aminotran_3"/>
    <property type="match status" value="2"/>
</dbReference>
<keyword evidence="5" id="KW-1185">Reference proteome</keyword>
<dbReference type="InterPro" id="IPR005814">
    <property type="entry name" value="Aminotrans_3"/>
</dbReference>
<dbReference type="Proteomes" id="UP000503640">
    <property type="component" value="Unassembled WGS sequence"/>
</dbReference>
<dbReference type="InterPro" id="IPR015421">
    <property type="entry name" value="PyrdxlP-dep_Trfase_major"/>
</dbReference>
<accession>A0A7I9VQL8</accession>
<gene>
    <name evidence="4" type="ORF">AMYX_33920</name>
</gene>
<protein>
    <submittedName>
        <fullName evidence="4">Aspartate aminotransferase family protein</fullName>
    </submittedName>
</protein>
<comment type="caution">
    <text evidence="4">The sequence shown here is derived from an EMBL/GenBank/DDBJ whole genome shotgun (WGS) entry which is preliminary data.</text>
</comment>
<evidence type="ECO:0000256" key="3">
    <source>
        <dbReference type="RuleBase" id="RU003560"/>
    </source>
</evidence>